<evidence type="ECO:0000256" key="6">
    <source>
        <dbReference type="ARBA" id="ARBA00022927"/>
    </source>
</evidence>
<evidence type="ECO:0000256" key="3">
    <source>
        <dbReference type="ARBA" id="ARBA00022483"/>
    </source>
</evidence>
<proteinExistence type="predicted"/>
<dbReference type="GO" id="GO:1990504">
    <property type="term" value="P:dense core granule exocytosis"/>
    <property type="evidence" value="ECO:0007669"/>
    <property type="project" value="InterPro"/>
</dbReference>
<keyword evidence="6" id="KW-0653">Protein transport</keyword>
<dbReference type="SMART" id="SM00233">
    <property type="entry name" value="PH"/>
    <property type="match status" value="1"/>
</dbReference>
<dbReference type="InterPro" id="IPR035892">
    <property type="entry name" value="C2_domain_sf"/>
</dbReference>
<feature type="domain" description="MHD1" evidence="15">
    <location>
        <begin position="899"/>
        <end position="1028"/>
    </location>
</feature>
<gene>
    <name evidence="16" type="ORF">Bpfe_008083</name>
</gene>
<keyword evidence="2" id="KW-0813">Transport</keyword>
<dbReference type="SMART" id="SM01145">
    <property type="entry name" value="DUF1041"/>
    <property type="match status" value="1"/>
</dbReference>
<evidence type="ECO:0000256" key="2">
    <source>
        <dbReference type="ARBA" id="ARBA00022448"/>
    </source>
</evidence>
<dbReference type="PANTHER" id="PTHR12166">
    <property type="entry name" value="CALCIUM-DEPENDENT SECRETION ACTIVATOR"/>
    <property type="match status" value="1"/>
</dbReference>
<feature type="compositionally biased region" description="Acidic residues" evidence="12">
    <location>
        <begin position="1"/>
        <end position="23"/>
    </location>
</feature>
<dbReference type="CDD" id="cd00030">
    <property type="entry name" value="C2"/>
    <property type="match status" value="1"/>
</dbReference>
<name>A0AAD8BX22_BIOPF</name>
<dbReference type="PROSITE" id="PS50003">
    <property type="entry name" value="PH_DOMAIN"/>
    <property type="match status" value="1"/>
</dbReference>
<feature type="domain" description="PH" evidence="13">
    <location>
        <begin position="497"/>
        <end position="600"/>
    </location>
</feature>
<comment type="caution">
    <text evidence="16">The sequence shown here is derived from an EMBL/GenBank/DDBJ whole genome shotgun (WGS) entry which is preliminary data.</text>
</comment>
<organism evidence="16 17">
    <name type="scientific">Biomphalaria pfeifferi</name>
    <name type="common">Bloodfluke planorb</name>
    <name type="synonym">Freshwater snail</name>
    <dbReference type="NCBI Taxonomy" id="112525"/>
    <lineage>
        <taxon>Eukaryota</taxon>
        <taxon>Metazoa</taxon>
        <taxon>Spiralia</taxon>
        <taxon>Lophotrochozoa</taxon>
        <taxon>Mollusca</taxon>
        <taxon>Gastropoda</taxon>
        <taxon>Heterobranchia</taxon>
        <taxon>Euthyneura</taxon>
        <taxon>Panpulmonata</taxon>
        <taxon>Hygrophila</taxon>
        <taxon>Lymnaeoidea</taxon>
        <taxon>Planorbidae</taxon>
        <taxon>Biomphalaria</taxon>
    </lineage>
</organism>
<protein>
    <submittedName>
        <fullName evidence="16">Calcium-dependent secretion activator 1-like isoform X5</fullName>
    </submittedName>
</protein>
<evidence type="ECO:0000259" key="13">
    <source>
        <dbReference type="PROSITE" id="PS50003"/>
    </source>
</evidence>
<keyword evidence="10" id="KW-0968">Cytoplasmic vesicle</keyword>
<dbReference type="InterPro" id="IPR033227">
    <property type="entry name" value="CAPS"/>
</dbReference>
<dbReference type="EMBL" id="JASAOG010000025">
    <property type="protein sequence ID" value="KAK0062412.1"/>
    <property type="molecule type" value="Genomic_DNA"/>
</dbReference>
<dbReference type="SMART" id="SM00239">
    <property type="entry name" value="C2"/>
    <property type="match status" value="1"/>
</dbReference>
<dbReference type="Gene3D" id="2.60.40.150">
    <property type="entry name" value="C2 domain"/>
    <property type="match status" value="1"/>
</dbReference>
<dbReference type="CDD" id="cd01234">
    <property type="entry name" value="PH_CADPS"/>
    <property type="match status" value="1"/>
</dbReference>
<evidence type="ECO:0000256" key="5">
    <source>
        <dbReference type="ARBA" id="ARBA00022837"/>
    </source>
</evidence>
<dbReference type="Pfam" id="PF00169">
    <property type="entry name" value="PH"/>
    <property type="match status" value="1"/>
</dbReference>
<dbReference type="GO" id="GO:0046872">
    <property type="term" value="F:metal ion binding"/>
    <property type="evidence" value="ECO:0007669"/>
    <property type="project" value="UniProtKB-KW"/>
</dbReference>
<feature type="compositionally biased region" description="Basic and acidic residues" evidence="12">
    <location>
        <begin position="67"/>
        <end position="81"/>
    </location>
</feature>
<dbReference type="InterPro" id="IPR010439">
    <property type="entry name" value="MUN_dom"/>
</dbReference>
<dbReference type="AlphaFoldDB" id="A0AAD8BX22"/>
<dbReference type="InterPro" id="IPR014770">
    <property type="entry name" value="Munc13_1"/>
</dbReference>
<evidence type="ECO:0000256" key="9">
    <source>
        <dbReference type="ARBA" id="ARBA00023136"/>
    </source>
</evidence>
<dbReference type="PROSITE" id="PS50004">
    <property type="entry name" value="C2"/>
    <property type="match status" value="1"/>
</dbReference>
<dbReference type="Pfam" id="PF25341">
    <property type="entry name" value="C2_CAPS"/>
    <property type="match status" value="1"/>
</dbReference>
<dbReference type="SUPFAM" id="SSF50729">
    <property type="entry name" value="PH domain-like"/>
    <property type="match status" value="1"/>
</dbReference>
<feature type="compositionally biased region" description="Polar residues" evidence="12">
    <location>
        <begin position="31"/>
        <end position="43"/>
    </location>
</feature>
<reference evidence="16" key="1">
    <citation type="journal article" date="2023" name="PLoS Negl. Trop. Dis.">
        <title>A genome sequence for Biomphalaria pfeifferi, the major vector snail for the human-infecting parasite Schistosoma mansoni.</title>
        <authorList>
            <person name="Bu L."/>
            <person name="Lu L."/>
            <person name="Laidemitt M.R."/>
            <person name="Zhang S.M."/>
            <person name="Mutuku M."/>
            <person name="Mkoji G."/>
            <person name="Steinauer M."/>
            <person name="Loker E.S."/>
        </authorList>
    </citation>
    <scope>NUCLEOTIDE SEQUENCE</scope>
    <source>
        <strain evidence="16">KasaAsao</strain>
    </source>
</reference>
<dbReference type="FunFam" id="2.30.29.30:FF:000007">
    <property type="entry name" value="Calcium-dependent secretion activator 2 isoform B"/>
    <property type="match status" value="1"/>
</dbReference>
<evidence type="ECO:0000256" key="4">
    <source>
        <dbReference type="ARBA" id="ARBA00022723"/>
    </source>
</evidence>
<keyword evidence="3" id="KW-0268">Exocytosis</keyword>
<dbReference type="GO" id="GO:0098793">
    <property type="term" value="C:presynapse"/>
    <property type="evidence" value="ECO:0007669"/>
    <property type="project" value="GOC"/>
</dbReference>
<dbReference type="PANTHER" id="PTHR12166:SF8">
    <property type="entry name" value="CALCIUM-DEPENDENT SECRETION ACTIVATOR"/>
    <property type="match status" value="1"/>
</dbReference>
<dbReference type="Gene3D" id="2.30.29.30">
    <property type="entry name" value="Pleckstrin-homology domain (PH domain)/Phosphotyrosine-binding domain (PTB)"/>
    <property type="match status" value="1"/>
</dbReference>
<keyword evidence="17" id="KW-1185">Reference proteome</keyword>
<evidence type="ECO:0000256" key="8">
    <source>
        <dbReference type="ARBA" id="ARBA00023121"/>
    </source>
</evidence>
<comment type="subcellular location">
    <subcellularLocation>
        <location evidence="1">Cytoplasmic vesicle membrane</location>
    </subcellularLocation>
    <subcellularLocation>
        <location evidence="11">Synapse</location>
    </subcellularLocation>
</comment>
<feature type="compositionally biased region" description="Low complexity" evidence="12">
    <location>
        <begin position="51"/>
        <end position="66"/>
    </location>
</feature>
<keyword evidence="5" id="KW-0106">Calcium</keyword>
<accession>A0AAD8BX22</accession>
<evidence type="ECO:0000313" key="16">
    <source>
        <dbReference type="EMBL" id="KAK0062412.1"/>
    </source>
</evidence>
<sequence length="1028" mass="117825">MLDPSSSEEESDNGAVEDGDENNSDVLSLPSAEQRSLSASGDNLSVVGGHSRSNSIRPSSPSPSLVSDRDKIEDFDKSEREEEERKRRLQLYVFVMRCIAYPFNAKQPTDMARRQTKVTKAQLQTIKERFHAFLNGETQIVADEAFTNAVQSYYEVFLKSDRVANMVRSGGCSANDFREVFKNNIEKRVRSLPEIDGLSKETVLSSWMAKYDAIYRGDEDPRKQPQRISTAASELILSKEQLYEMFQNILNVKKYEHQILYNACQLDNADEQAAQVRRELDGRLHNVEQMARTRRHPKFVVKEMESMYLEELKSSINILKSNLESLPVSKGGTDSKYSLQKLKRYNRAQHSSLSKLDTNEDNDPGLSKMDVVLTFTLEVHVIEVKGLKSLAPNKIVYCTMEVEGGEKLQTDQAEASKPQWDTQGDFTTTHPLPVVKVKLYTESSGMLSLEDKELGKVVIRPTANSSRTPEWHHMHKTKNFPDDLRIKIAVRIDKPQNMKHCGYLYALGKTIWKKWKKRYFVLVQVSQYTFAMCSYREKKPDPTEMMQLEGFTVDYCEPLQDLDGGKYFFNLVKEGDSLNFATEDESERTLWVQAIYRATGQTHKPVPPVVQTNKISNTQISRMQGDADRARKHGLDEFVLANPCNFEHHELFSILQTLTLDYRLNDAYTCLGWFSPGQVFVLDEYCSRYGVRGCHRHLFYLNDLLERAEKGILIDPTLIHYSFAFCASHVHGNRPDGIGTVLQAERTTFDEIKERLRILLENQITHFRYCFPFGRPEGALKATLSLLERVLMKDIVTPVPPEEVRQVIKKCLENAALVNYTRISEYAKIEGRKKGTGEVLGDDVPPKKKLDDIMHLAELCIEVLQQNEEHHAEAFASAFAWFSDLLVEHAEIFWSLFGVDMNSVLDAQPPDTWDSFPLFQLLNDYLRTDENLCNGSFHQQLRDVFAPQVVRYVDLMESSIAQSIHKGFEREKWDPQGNGCSTSEDMLWKLDALQSFIRDLHWPEEVFAEHLDHRLKLMAADMIEAAAK</sequence>
<dbReference type="Pfam" id="PF06292">
    <property type="entry name" value="MUN"/>
    <property type="match status" value="1"/>
</dbReference>
<keyword evidence="8" id="KW-0446">Lipid-binding</keyword>
<feature type="domain" description="C2" evidence="14">
    <location>
        <begin position="357"/>
        <end position="472"/>
    </location>
</feature>
<evidence type="ECO:0000256" key="7">
    <source>
        <dbReference type="ARBA" id="ARBA00023018"/>
    </source>
</evidence>
<dbReference type="GO" id="GO:0030659">
    <property type="term" value="C:cytoplasmic vesicle membrane"/>
    <property type="evidence" value="ECO:0007669"/>
    <property type="project" value="UniProtKB-SubCell"/>
</dbReference>
<evidence type="ECO:0000259" key="15">
    <source>
        <dbReference type="PROSITE" id="PS51258"/>
    </source>
</evidence>
<dbReference type="Proteomes" id="UP001233172">
    <property type="component" value="Unassembled WGS sequence"/>
</dbReference>
<keyword evidence="4" id="KW-0479">Metal-binding</keyword>
<evidence type="ECO:0000256" key="1">
    <source>
        <dbReference type="ARBA" id="ARBA00004156"/>
    </source>
</evidence>
<evidence type="ECO:0000259" key="14">
    <source>
        <dbReference type="PROSITE" id="PS50004"/>
    </source>
</evidence>
<keyword evidence="9" id="KW-0472">Membrane</keyword>
<reference evidence="16" key="2">
    <citation type="submission" date="2023-04" db="EMBL/GenBank/DDBJ databases">
        <authorList>
            <person name="Bu L."/>
            <person name="Lu L."/>
            <person name="Laidemitt M.R."/>
            <person name="Zhang S.M."/>
            <person name="Mutuku M."/>
            <person name="Mkoji G."/>
            <person name="Steinauer M."/>
            <person name="Loker E.S."/>
        </authorList>
    </citation>
    <scope>NUCLEOTIDE SEQUENCE</scope>
    <source>
        <strain evidence="16">KasaAsao</strain>
        <tissue evidence="16">Whole Snail</tissue>
    </source>
</reference>
<evidence type="ECO:0000256" key="11">
    <source>
        <dbReference type="ARBA" id="ARBA00034103"/>
    </source>
</evidence>
<evidence type="ECO:0000313" key="17">
    <source>
        <dbReference type="Proteomes" id="UP001233172"/>
    </source>
</evidence>
<feature type="region of interest" description="Disordered" evidence="12">
    <location>
        <begin position="1"/>
        <end position="81"/>
    </location>
</feature>
<keyword evidence="7" id="KW-0770">Synapse</keyword>
<dbReference type="GO" id="GO:0008289">
    <property type="term" value="F:lipid binding"/>
    <property type="evidence" value="ECO:0007669"/>
    <property type="project" value="UniProtKB-KW"/>
</dbReference>
<dbReference type="InterPro" id="IPR057457">
    <property type="entry name" value="CAPS_C2"/>
</dbReference>
<feature type="non-terminal residue" evidence="16">
    <location>
        <position position="1028"/>
    </location>
</feature>
<dbReference type="SUPFAM" id="SSF49562">
    <property type="entry name" value="C2 domain (Calcium/lipid-binding domain, CaLB)"/>
    <property type="match status" value="1"/>
</dbReference>
<evidence type="ECO:0000256" key="12">
    <source>
        <dbReference type="SAM" id="MobiDB-lite"/>
    </source>
</evidence>
<dbReference type="InterPro" id="IPR001849">
    <property type="entry name" value="PH_domain"/>
</dbReference>
<dbReference type="GO" id="GO:0015031">
    <property type="term" value="P:protein transport"/>
    <property type="evidence" value="ECO:0007669"/>
    <property type="project" value="UniProtKB-KW"/>
</dbReference>
<dbReference type="InterPro" id="IPR011993">
    <property type="entry name" value="PH-like_dom_sf"/>
</dbReference>
<dbReference type="GO" id="GO:0016079">
    <property type="term" value="P:synaptic vesicle exocytosis"/>
    <property type="evidence" value="ECO:0007669"/>
    <property type="project" value="InterPro"/>
</dbReference>
<dbReference type="InterPro" id="IPR000008">
    <property type="entry name" value="C2_dom"/>
</dbReference>
<dbReference type="PROSITE" id="PS51258">
    <property type="entry name" value="MHD1"/>
    <property type="match status" value="1"/>
</dbReference>
<evidence type="ECO:0000256" key="10">
    <source>
        <dbReference type="ARBA" id="ARBA00023329"/>
    </source>
</evidence>